<dbReference type="PROSITE" id="PS50127">
    <property type="entry name" value="UBC_2"/>
    <property type="match status" value="1"/>
</dbReference>
<dbReference type="CDD" id="cd23807">
    <property type="entry name" value="UEV_UBE2V"/>
    <property type="match status" value="1"/>
</dbReference>
<evidence type="ECO:0000313" key="4">
    <source>
        <dbReference type="EMBL" id="EER01822.1"/>
    </source>
</evidence>
<dbReference type="Gene3D" id="3.10.110.10">
    <property type="entry name" value="Ubiquitin Conjugating Enzyme"/>
    <property type="match status" value="1"/>
</dbReference>
<proteinExistence type="predicted"/>
<evidence type="ECO:0000256" key="1">
    <source>
        <dbReference type="ARBA" id="ARBA00022786"/>
    </source>
</evidence>
<organism evidence="5">
    <name type="scientific">Perkinsus marinus (strain ATCC 50983 / TXsc)</name>
    <dbReference type="NCBI Taxonomy" id="423536"/>
    <lineage>
        <taxon>Eukaryota</taxon>
        <taxon>Sar</taxon>
        <taxon>Alveolata</taxon>
        <taxon>Perkinsozoa</taxon>
        <taxon>Perkinsea</taxon>
        <taxon>Perkinsida</taxon>
        <taxon>Perkinsidae</taxon>
        <taxon>Perkinsus</taxon>
    </lineage>
</organism>
<protein>
    <submittedName>
        <fullName evidence="4">Ubiquitin-conjugating enzyme E2, putative</fullName>
    </submittedName>
</protein>
<dbReference type="SMART" id="SM00212">
    <property type="entry name" value="UBCc"/>
    <property type="match status" value="1"/>
</dbReference>
<dbReference type="PANTHER" id="PTHR24068">
    <property type="entry name" value="UBIQUITIN-CONJUGATING ENZYME E2"/>
    <property type="match status" value="1"/>
</dbReference>
<dbReference type="InterPro" id="IPR000608">
    <property type="entry name" value="UBC"/>
</dbReference>
<feature type="domain" description="UBC core" evidence="2">
    <location>
        <begin position="6"/>
        <end position="138"/>
    </location>
</feature>
<evidence type="ECO:0000313" key="3">
    <source>
        <dbReference type="EMBL" id="EEQ98954.1"/>
    </source>
</evidence>
<evidence type="ECO:0000313" key="5">
    <source>
        <dbReference type="Proteomes" id="UP000007800"/>
    </source>
</evidence>
<sequence length="138" mass="15446">MAVIVPRNFRLLDELEKGQKGECASGCTFGLEIPDDITLTHWNGTIFGPPGTAFENRIYSLTLECGPEYPDKAPTVKFNTKININCADPKNGHVNTRWGPLGSWKREYTIETVLESLRREMTSAANRKLPQPEEGACY</sequence>
<accession>C5LN23</accession>
<dbReference type="AlphaFoldDB" id="C5LN23"/>
<dbReference type="RefSeq" id="XP_002766237.1">
    <property type="nucleotide sequence ID" value="XM_002766191.1"/>
</dbReference>
<gene>
    <name evidence="3" type="ORF">Pmar_PMAR008873</name>
    <name evidence="4" type="ORF">Pmar_PMAR028273</name>
</gene>
<evidence type="ECO:0000259" key="2">
    <source>
        <dbReference type="PROSITE" id="PS50127"/>
    </source>
</evidence>
<keyword evidence="1" id="KW-0833">Ubl conjugation pathway</keyword>
<dbReference type="SUPFAM" id="SSF54495">
    <property type="entry name" value="UBC-like"/>
    <property type="match status" value="1"/>
</dbReference>
<dbReference type="FunCoup" id="C5LN23">
    <property type="interactions" value="1097"/>
</dbReference>
<keyword evidence="5" id="KW-1185">Reference proteome</keyword>
<reference evidence="4 5" key="1">
    <citation type="submission" date="2008-07" db="EMBL/GenBank/DDBJ databases">
        <authorList>
            <person name="El-Sayed N."/>
            <person name="Caler E."/>
            <person name="Inman J."/>
            <person name="Amedeo P."/>
            <person name="Hass B."/>
            <person name="Wortman J."/>
        </authorList>
    </citation>
    <scope>NUCLEOTIDE SEQUENCE [LARGE SCALE GENOMIC DNA]</scope>
    <source>
        <strain evidence="4">ATCC 50983</strain>
        <strain evidence="5">ATCC 50983 / TXsc</strain>
    </source>
</reference>
<dbReference type="InterPro" id="IPR016135">
    <property type="entry name" value="UBQ-conjugating_enzyme/RWD"/>
</dbReference>
<dbReference type="FunFam" id="3.10.110.10:FF:000026">
    <property type="entry name" value="Ubiquitin-conjugating enzyme E2 variant"/>
    <property type="match status" value="1"/>
</dbReference>
<dbReference type="GeneID" id="9040431"/>
<dbReference type="EMBL" id="GG686157">
    <property type="protein sequence ID" value="EEQ98954.1"/>
    <property type="molecule type" value="Genomic_DNA"/>
</dbReference>
<dbReference type="RefSeq" id="XP_002769104.1">
    <property type="nucleotide sequence ID" value="XM_002769058.1"/>
</dbReference>
<dbReference type="OrthoDB" id="6508832at2759"/>
<name>C5LN23_PERM5</name>
<dbReference type="Proteomes" id="UP000007800">
    <property type="component" value="Unassembled WGS sequence"/>
</dbReference>
<dbReference type="OMA" id="NWSREST"/>
<dbReference type="GeneID" id="9063248"/>
<dbReference type="Pfam" id="PF00179">
    <property type="entry name" value="UQ_con"/>
    <property type="match status" value="1"/>
</dbReference>
<dbReference type="EMBL" id="GG683700">
    <property type="protein sequence ID" value="EER01822.1"/>
    <property type="molecule type" value="Genomic_DNA"/>
</dbReference>